<feature type="transmembrane region" description="Helical" evidence="5">
    <location>
        <begin position="335"/>
        <end position="353"/>
    </location>
</feature>
<feature type="transmembrane region" description="Helical" evidence="5">
    <location>
        <begin position="310"/>
        <end position="328"/>
    </location>
</feature>
<dbReference type="Pfam" id="PF25145">
    <property type="entry name" value="NfeD1b_N"/>
    <property type="match status" value="1"/>
</dbReference>
<gene>
    <name evidence="9" type="ORF">ACFS6J_13155</name>
</gene>
<dbReference type="InterPro" id="IPR056738">
    <property type="entry name" value="NfeD1b_N"/>
</dbReference>
<proteinExistence type="predicted"/>
<name>A0ABW6AZY6_9SPHI</name>
<evidence type="ECO:0000313" key="10">
    <source>
        <dbReference type="Proteomes" id="UP001597560"/>
    </source>
</evidence>
<feature type="transmembrane region" description="Helical" evidence="5">
    <location>
        <begin position="373"/>
        <end position="394"/>
    </location>
</feature>
<keyword evidence="10" id="KW-1185">Reference proteome</keyword>
<dbReference type="InterPro" id="IPR012340">
    <property type="entry name" value="NA-bd_OB-fold"/>
</dbReference>
<dbReference type="SUPFAM" id="SSF52096">
    <property type="entry name" value="ClpP/crotonase"/>
    <property type="match status" value="1"/>
</dbReference>
<accession>A0ABW6AZY6</accession>
<dbReference type="PANTHER" id="PTHR33507">
    <property type="entry name" value="INNER MEMBRANE PROTEIN YBBJ"/>
    <property type="match status" value="1"/>
</dbReference>
<evidence type="ECO:0000256" key="1">
    <source>
        <dbReference type="ARBA" id="ARBA00004141"/>
    </source>
</evidence>
<sequence length="483" mass="53042">MENPFKSVQRKRSFIGKRRKIKTMLMIKDRSLRQWLSIGLLIALFSPGSVIGKTQETATVYQYHLSEEIGPAAWRKTEKAFSAAKAHHADYILIEINTYGGMLNYADSIRTKILESELKTIAFINHNAASAGALVALACDKIYMVKGASIGAASVVNPQGEVMPEKYQSYMRSLMRATAEAKGRDPRVAEAFVDPDIVLPELKEAGKVLTLTTQEALKIGMINGEVVSSTDILAKEGLKGASITRYQSTWVDSFINFLINPAVSSVLILLIIGGIYFEMQTPGIGFALIVAIIAALLFFAPLYIQGLADNWEIALFIIGIILLLLEVFVIPGFGVAGILGIIALVCGLAFSMVPNQNFNFQPVEPNQVMTSFVIVIAATIASIILCVIFGKSILRSSAFQRLVLADEQQSGKGYVSSVRNLNLINKEGVAKTALRPSGKIEIEGKWYDAVALDGFIDKDTIVYVEKHENYNLFVRKKKDDQVY</sequence>
<evidence type="ECO:0000256" key="2">
    <source>
        <dbReference type="ARBA" id="ARBA00022692"/>
    </source>
</evidence>
<dbReference type="Gene3D" id="2.40.50.140">
    <property type="entry name" value="Nucleic acid-binding proteins"/>
    <property type="match status" value="1"/>
</dbReference>
<feature type="domain" description="NfeD integral membrane" evidence="7">
    <location>
        <begin position="263"/>
        <end position="388"/>
    </location>
</feature>
<comment type="caution">
    <text evidence="9">The sequence shown here is derived from an EMBL/GenBank/DDBJ whole genome shotgun (WGS) entry which is preliminary data.</text>
</comment>
<feature type="transmembrane region" description="Helical" evidence="5">
    <location>
        <begin position="284"/>
        <end position="304"/>
    </location>
</feature>
<dbReference type="InterPro" id="IPR056739">
    <property type="entry name" value="NfeD_membrane"/>
</dbReference>
<dbReference type="Pfam" id="PF01957">
    <property type="entry name" value="NfeD"/>
    <property type="match status" value="1"/>
</dbReference>
<dbReference type="Proteomes" id="UP001597560">
    <property type="component" value="Unassembled WGS sequence"/>
</dbReference>
<dbReference type="CDD" id="cd07021">
    <property type="entry name" value="Clp_protease_NfeD_like"/>
    <property type="match status" value="1"/>
</dbReference>
<dbReference type="Gene3D" id="3.90.226.10">
    <property type="entry name" value="2-enoyl-CoA Hydratase, Chain A, domain 1"/>
    <property type="match status" value="1"/>
</dbReference>
<keyword evidence="4 5" id="KW-0472">Membrane</keyword>
<evidence type="ECO:0000256" key="5">
    <source>
        <dbReference type="SAM" id="Phobius"/>
    </source>
</evidence>
<evidence type="ECO:0000259" key="6">
    <source>
        <dbReference type="Pfam" id="PF01957"/>
    </source>
</evidence>
<dbReference type="EMBL" id="JBHUPA010000007">
    <property type="protein sequence ID" value="MFD2962742.1"/>
    <property type="molecule type" value="Genomic_DNA"/>
</dbReference>
<dbReference type="InterPro" id="IPR029045">
    <property type="entry name" value="ClpP/crotonase-like_dom_sf"/>
</dbReference>
<dbReference type="Pfam" id="PF24961">
    <property type="entry name" value="NfeD_membrane"/>
    <property type="match status" value="1"/>
</dbReference>
<keyword evidence="2 5" id="KW-0812">Transmembrane</keyword>
<evidence type="ECO:0000256" key="4">
    <source>
        <dbReference type="ARBA" id="ARBA00023136"/>
    </source>
</evidence>
<organism evidence="9 10">
    <name type="scientific">Olivibacter jilunii</name>
    <dbReference type="NCBI Taxonomy" id="985016"/>
    <lineage>
        <taxon>Bacteria</taxon>
        <taxon>Pseudomonadati</taxon>
        <taxon>Bacteroidota</taxon>
        <taxon>Sphingobacteriia</taxon>
        <taxon>Sphingobacteriales</taxon>
        <taxon>Sphingobacteriaceae</taxon>
        <taxon>Olivibacter</taxon>
    </lineage>
</organism>
<dbReference type="InterPro" id="IPR002810">
    <property type="entry name" value="NfeD-like_C"/>
</dbReference>
<keyword evidence="3 5" id="KW-1133">Transmembrane helix</keyword>
<evidence type="ECO:0000313" key="9">
    <source>
        <dbReference type="EMBL" id="MFD2962742.1"/>
    </source>
</evidence>
<reference evidence="10" key="1">
    <citation type="journal article" date="2019" name="Int. J. Syst. Evol. Microbiol.">
        <title>The Global Catalogue of Microorganisms (GCM) 10K type strain sequencing project: providing services to taxonomists for standard genome sequencing and annotation.</title>
        <authorList>
            <consortium name="The Broad Institute Genomics Platform"/>
            <consortium name="The Broad Institute Genome Sequencing Center for Infectious Disease"/>
            <person name="Wu L."/>
            <person name="Ma J."/>
        </authorList>
    </citation>
    <scope>NUCLEOTIDE SEQUENCE [LARGE SCALE GENOMIC DNA]</scope>
    <source>
        <strain evidence="10">KCTC 23098</strain>
    </source>
</reference>
<comment type="subcellular location">
    <subcellularLocation>
        <location evidence="1">Membrane</location>
        <topology evidence="1">Multi-pass membrane protein</topology>
    </subcellularLocation>
</comment>
<evidence type="ECO:0000259" key="7">
    <source>
        <dbReference type="Pfam" id="PF24961"/>
    </source>
</evidence>
<evidence type="ECO:0000256" key="3">
    <source>
        <dbReference type="ARBA" id="ARBA00022989"/>
    </source>
</evidence>
<evidence type="ECO:0000259" key="8">
    <source>
        <dbReference type="Pfam" id="PF25145"/>
    </source>
</evidence>
<protein>
    <submittedName>
        <fullName evidence="9">Nodulation protein NfeD</fullName>
    </submittedName>
</protein>
<feature type="domain" description="NfeD-like C-terminal" evidence="6">
    <location>
        <begin position="423"/>
        <end position="476"/>
    </location>
</feature>
<feature type="transmembrane region" description="Helical" evidence="5">
    <location>
        <begin position="254"/>
        <end position="277"/>
    </location>
</feature>
<dbReference type="PANTHER" id="PTHR33507:SF3">
    <property type="entry name" value="INNER MEMBRANE PROTEIN YBBJ"/>
    <property type="match status" value="1"/>
</dbReference>
<feature type="domain" description="NfeD1b N-terminal" evidence="8">
    <location>
        <begin position="60"/>
        <end position="244"/>
    </location>
</feature>
<dbReference type="InterPro" id="IPR052165">
    <property type="entry name" value="Membrane_assoc_protease"/>
</dbReference>